<organism evidence="2">
    <name type="scientific">marine sediment metagenome</name>
    <dbReference type="NCBI Taxonomy" id="412755"/>
    <lineage>
        <taxon>unclassified sequences</taxon>
        <taxon>metagenomes</taxon>
        <taxon>ecological metagenomes</taxon>
    </lineage>
</organism>
<evidence type="ECO:0000313" key="2">
    <source>
        <dbReference type="EMBL" id="KKM26045.1"/>
    </source>
</evidence>
<reference evidence="2" key="1">
    <citation type="journal article" date="2015" name="Nature">
        <title>Complex archaea that bridge the gap between prokaryotes and eukaryotes.</title>
        <authorList>
            <person name="Spang A."/>
            <person name="Saw J.H."/>
            <person name="Jorgensen S.L."/>
            <person name="Zaremba-Niedzwiedzka K."/>
            <person name="Martijn J."/>
            <person name="Lind A.E."/>
            <person name="van Eijk R."/>
            <person name="Schleper C."/>
            <person name="Guy L."/>
            <person name="Ettema T.J."/>
        </authorList>
    </citation>
    <scope>NUCLEOTIDE SEQUENCE</scope>
</reference>
<protein>
    <submittedName>
        <fullName evidence="2">Uncharacterized protein</fullName>
    </submittedName>
</protein>
<dbReference type="EMBL" id="LAZR01012586">
    <property type="protein sequence ID" value="KKM26045.1"/>
    <property type="molecule type" value="Genomic_DNA"/>
</dbReference>
<keyword evidence="1" id="KW-0175">Coiled coil</keyword>
<evidence type="ECO:0000256" key="1">
    <source>
        <dbReference type="SAM" id="Coils"/>
    </source>
</evidence>
<proteinExistence type="predicted"/>
<comment type="caution">
    <text evidence="2">The sequence shown here is derived from an EMBL/GenBank/DDBJ whole genome shotgun (WGS) entry which is preliminary data.</text>
</comment>
<gene>
    <name evidence="2" type="ORF">LCGC14_1588760</name>
</gene>
<dbReference type="AlphaFoldDB" id="A0A0F9LF21"/>
<feature type="non-terminal residue" evidence="2">
    <location>
        <position position="331"/>
    </location>
</feature>
<name>A0A0F9LF21_9ZZZZ</name>
<feature type="coiled-coil region" evidence="1">
    <location>
        <begin position="2"/>
        <end position="36"/>
    </location>
</feature>
<sequence length="331" mass="38798">MSEKITKLVKELNEKNQELQKEISNLSEKNSSLLDNMKKVVEWDEELLKEWYEEYWHIYPAADNEWFIAVPKFIPFSIGWLDHSSKGYNIFKINQYTQWLGELPDFLRKELNLKEPERIFVSDGNVIFDEGKEEEIKDKYGELISTISKGTARIKLGREFDLIAKIIENGSLPFVPRPVDEKDLVANQTPIKFDGKYIFQKEAWEGFLKYGAIGLYWMTGAGKDIFACYSLSRVQVKENGVRLPNLFVSPNLTILQQLKKDYFPKYAPELLKDIELLKIDPTQAFLNSARVLYHQSFQREMKQNPKKKFHDVFSMEDLIEESTIYPSRPQD</sequence>
<accession>A0A0F9LF21</accession>